<dbReference type="EC" id="2.7.1.71" evidence="3 11"/>
<dbReference type="GO" id="GO:0009423">
    <property type="term" value="P:chorismate biosynthetic process"/>
    <property type="evidence" value="ECO:0007669"/>
    <property type="project" value="UniProtKB-UniRule"/>
</dbReference>
<dbReference type="InterPro" id="IPR023000">
    <property type="entry name" value="Shikimate_kinase_CS"/>
</dbReference>
<dbReference type="GO" id="GO:0009073">
    <property type="term" value="P:aromatic amino acid family biosynthetic process"/>
    <property type="evidence" value="ECO:0007669"/>
    <property type="project" value="UniProtKB-KW"/>
</dbReference>
<keyword evidence="11" id="KW-0963">Cytoplasm</keyword>
<dbReference type="PROSITE" id="PS01128">
    <property type="entry name" value="SHIKIMATE_KINASE"/>
    <property type="match status" value="1"/>
</dbReference>
<dbReference type="InterPro" id="IPR000623">
    <property type="entry name" value="Shikimate_kinase/TSH1"/>
</dbReference>
<reference evidence="12 13" key="1">
    <citation type="submission" date="2019-02" db="EMBL/GenBank/DDBJ databases">
        <title>Deep-cultivation of Planctomycetes and their phenomic and genomic characterization uncovers novel biology.</title>
        <authorList>
            <person name="Wiegand S."/>
            <person name="Jogler M."/>
            <person name="Boedeker C."/>
            <person name="Pinto D."/>
            <person name="Vollmers J."/>
            <person name="Rivas-Marin E."/>
            <person name="Kohn T."/>
            <person name="Peeters S.H."/>
            <person name="Heuer A."/>
            <person name="Rast P."/>
            <person name="Oberbeckmann S."/>
            <person name="Bunk B."/>
            <person name="Jeske O."/>
            <person name="Meyerdierks A."/>
            <person name="Storesund J.E."/>
            <person name="Kallscheuer N."/>
            <person name="Luecker S."/>
            <person name="Lage O.M."/>
            <person name="Pohl T."/>
            <person name="Merkel B.J."/>
            <person name="Hornburger P."/>
            <person name="Mueller R.-W."/>
            <person name="Bruemmer F."/>
            <person name="Labrenz M."/>
            <person name="Spormann A.M."/>
            <person name="Op den Camp H."/>
            <person name="Overmann J."/>
            <person name="Amann R."/>
            <person name="Jetten M.S.M."/>
            <person name="Mascher T."/>
            <person name="Medema M.H."/>
            <person name="Devos D.P."/>
            <person name="Kaster A.-K."/>
            <person name="Ovreas L."/>
            <person name="Rohde M."/>
            <person name="Galperin M.Y."/>
            <person name="Jogler C."/>
        </authorList>
    </citation>
    <scope>NUCLEOTIDE SEQUENCE [LARGE SCALE GENOMIC DNA]</scope>
    <source>
        <strain evidence="12 13">Pla133</strain>
    </source>
</reference>
<dbReference type="AlphaFoldDB" id="A0A518BML7"/>
<keyword evidence="4 11" id="KW-0028">Amino-acid biosynthesis</keyword>
<dbReference type="Pfam" id="PF01202">
    <property type="entry name" value="SKI"/>
    <property type="match status" value="1"/>
</dbReference>
<protein>
    <recommendedName>
        <fullName evidence="3 11">Shikimate kinase</fullName>
        <shortName evidence="11">SK</shortName>
        <ecNumber evidence="3 11">2.7.1.71</ecNumber>
    </recommendedName>
</protein>
<accession>A0A518BML7</accession>
<comment type="catalytic activity">
    <reaction evidence="10 11">
        <text>shikimate + ATP = 3-phosphoshikimate + ADP + H(+)</text>
        <dbReference type="Rhea" id="RHEA:13121"/>
        <dbReference type="ChEBI" id="CHEBI:15378"/>
        <dbReference type="ChEBI" id="CHEBI:30616"/>
        <dbReference type="ChEBI" id="CHEBI:36208"/>
        <dbReference type="ChEBI" id="CHEBI:145989"/>
        <dbReference type="ChEBI" id="CHEBI:456216"/>
        <dbReference type="EC" id="2.7.1.71"/>
    </reaction>
</comment>
<proteinExistence type="inferred from homology"/>
<dbReference type="GO" id="GO:0005524">
    <property type="term" value="F:ATP binding"/>
    <property type="evidence" value="ECO:0007669"/>
    <property type="project" value="UniProtKB-UniRule"/>
</dbReference>
<evidence type="ECO:0000256" key="3">
    <source>
        <dbReference type="ARBA" id="ARBA00012154"/>
    </source>
</evidence>
<feature type="binding site" evidence="11">
    <location>
        <position position="131"/>
    </location>
    <ligand>
        <name>ATP</name>
        <dbReference type="ChEBI" id="CHEBI:30616"/>
    </ligand>
</feature>
<feature type="binding site" evidence="11">
    <location>
        <position position="92"/>
    </location>
    <ligand>
        <name>substrate</name>
    </ligand>
</feature>
<evidence type="ECO:0000256" key="7">
    <source>
        <dbReference type="ARBA" id="ARBA00022777"/>
    </source>
</evidence>
<dbReference type="GO" id="GO:0005829">
    <property type="term" value="C:cytosol"/>
    <property type="evidence" value="ECO:0007669"/>
    <property type="project" value="TreeGrafter"/>
</dbReference>
<comment type="cofactor">
    <cofactor evidence="11">
        <name>Mg(2+)</name>
        <dbReference type="ChEBI" id="CHEBI:18420"/>
    </cofactor>
    <text evidence="11">Binds 1 Mg(2+) ion per subunit.</text>
</comment>
<dbReference type="RefSeq" id="WP_419191599.1">
    <property type="nucleotide sequence ID" value="NZ_CP036287.1"/>
</dbReference>
<dbReference type="GO" id="GO:0004765">
    <property type="term" value="F:shikimate kinase activity"/>
    <property type="evidence" value="ECO:0007669"/>
    <property type="project" value="UniProtKB-UniRule"/>
</dbReference>
<dbReference type="InterPro" id="IPR031322">
    <property type="entry name" value="Shikimate/glucono_kinase"/>
</dbReference>
<keyword evidence="11" id="KW-0479">Metal-binding</keyword>
<dbReference type="UniPathway" id="UPA00053">
    <property type="reaction ID" value="UER00088"/>
</dbReference>
<dbReference type="GO" id="GO:0000287">
    <property type="term" value="F:magnesium ion binding"/>
    <property type="evidence" value="ECO:0007669"/>
    <property type="project" value="UniProtKB-UniRule"/>
</dbReference>
<comment type="function">
    <text evidence="11">Catalyzes the specific phosphorylation of the 3-hydroxyl group of shikimic acid using ATP as a cosubstrate.</text>
</comment>
<sequence>MPEATLPIALIGLRAVGKSTLVAGVARRLGRAALDTDAEIVRLAVDRGLVPGTSDTGAVFRALGQEAFRDLEGEVLADACARRPALVIATGGGAVEREAARAILRHQAVAVWLDAPIEVLAQRMRVDATDRPALFGGDPIAELPQLAARRATWFAEVSRLRLRVGKLDPESTVRAIVEALEPYLARDSN</sequence>
<dbReference type="Proteomes" id="UP000316921">
    <property type="component" value="Chromosome"/>
</dbReference>
<feature type="binding site" evidence="11">
    <location>
        <position position="19"/>
    </location>
    <ligand>
        <name>Mg(2+)</name>
        <dbReference type="ChEBI" id="CHEBI:18420"/>
    </ligand>
</feature>
<keyword evidence="11" id="KW-0460">Magnesium</keyword>
<organism evidence="12 13">
    <name type="scientific">Engelhardtia mirabilis</name>
    <dbReference type="NCBI Taxonomy" id="2528011"/>
    <lineage>
        <taxon>Bacteria</taxon>
        <taxon>Pseudomonadati</taxon>
        <taxon>Planctomycetota</taxon>
        <taxon>Planctomycetia</taxon>
        <taxon>Planctomycetia incertae sedis</taxon>
        <taxon>Engelhardtia</taxon>
    </lineage>
</organism>
<feature type="binding site" evidence="11">
    <location>
        <position position="69"/>
    </location>
    <ligand>
        <name>substrate</name>
    </ligand>
</feature>
<dbReference type="PANTHER" id="PTHR21087:SF16">
    <property type="entry name" value="SHIKIMATE KINASE 1, CHLOROPLASTIC"/>
    <property type="match status" value="1"/>
</dbReference>
<dbReference type="InterPro" id="IPR027417">
    <property type="entry name" value="P-loop_NTPase"/>
</dbReference>
<evidence type="ECO:0000256" key="6">
    <source>
        <dbReference type="ARBA" id="ARBA00022741"/>
    </source>
</evidence>
<evidence type="ECO:0000256" key="2">
    <source>
        <dbReference type="ARBA" id="ARBA00006997"/>
    </source>
</evidence>
<comment type="pathway">
    <text evidence="1 11">Metabolic intermediate biosynthesis; chorismate biosynthesis; chorismate from D-erythrose 4-phosphate and phosphoenolpyruvate: step 5/7.</text>
</comment>
<keyword evidence="5 11" id="KW-0808">Transferase</keyword>
<dbReference type="Gene3D" id="3.40.50.300">
    <property type="entry name" value="P-loop containing nucleotide triphosphate hydrolases"/>
    <property type="match status" value="1"/>
</dbReference>
<comment type="subunit">
    <text evidence="11">Monomer.</text>
</comment>
<dbReference type="PRINTS" id="PR01100">
    <property type="entry name" value="SHIKIMTKNASE"/>
</dbReference>
<dbReference type="KEGG" id="pbap:Pla133_33100"/>
<dbReference type="CDD" id="cd00464">
    <property type="entry name" value="SK"/>
    <property type="match status" value="1"/>
</dbReference>
<dbReference type="EMBL" id="CP036287">
    <property type="protein sequence ID" value="QDU68215.1"/>
    <property type="molecule type" value="Genomic_DNA"/>
</dbReference>
<evidence type="ECO:0000313" key="12">
    <source>
        <dbReference type="EMBL" id="QDU68215.1"/>
    </source>
</evidence>
<evidence type="ECO:0000256" key="4">
    <source>
        <dbReference type="ARBA" id="ARBA00022605"/>
    </source>
</evidence>
<dbReference type="PANTHER" id="PTHR21087">
    <property type="entry name" value="SHIKIMATE KINASE"/>
    <property type="match status" value="1"/>
</dbReference>
<evidence type="ECO:0000256" key="8">
    <source>
        <dbReference type="ARBA" id="ARBA00022840"/>
    </source>
</evidence>
<feature type="binding site" evidence="11">
    <location>
        <position position="37"/>
    </location>
    <ligand>
        <name>substrate</name>
    </ligand>
</feature>
<keyword evidence="8 11" id="KW-0067">ATP-binding</keyword>
<evidence type="ECO:0000256" key="11">
    <source>
        <dbReference type="HAMAP-Rule" id="MF_00109"/>
    </source>
</evidence>
<evidence type="ECO:0000256" key="1">
    <source>
        <dbReference type="ARBA" id="ARBA00004842"/>
    </source>
</evidence>
<evidence type="ECO:0000313" key="13">
    <source>
        <dbReference type="Proteomes" id="UP000316921"/>
    </source>
</evidence>
<keyword evidence="13" id="KW-1185">Reference proteome</keyword>
<evidence type="ECO:0000256" key="10">
    <source>
        <dbReference type="ARBA" id="ARBA00048567"/>
    </source>
</evidence>
<comment type="similarity">
    <text evidence="2 11">Belongs to the shikimate kinase family.</text>
</comment>
<name>A0A518BML7_9BACT</name>
<keyword evidence="7 11" id="KW-0418">Kinase</keyword>
<keyword evidence="9 11" id="KW-0057">Aromatic amino acid biosynthesis</keyword>
<dbReference type="HAMAP" id="MF_00109">
    <property type="entry name" value="Shikimate_kinase"/>
    <property type="match status" value="1"/>
</dbReference>
<keyword evidence="6 11" id="KW-0547">Nucleotide-binding</keyword>
<dbReference type="SUPFAM" id="SSF52540">
    <property type="entry name" value="P-loop containing nucleoside triphosphate hydrolases"/>
    <property type="match status" value="1"/>
</dbReference>
<evidence type="ECO:0000256" key="9">
    <source>
        <dbReference type="ARBA" id="ARBA00023141"/>
    </source>
</evidence>
<evidence type="ECO:0000256" key="5">
    <source>
        <dbReference type="ARBA" id="ARBA00022679"/>
    </source>
</evidence>
<feature type="binding site" evidence="11">
    <location>
        <position position="150"/>
    </location>
    <ligand>
        <name>substrate</name>
    </ligand>
</feature>
<comment type="subcellular location">
    <subcellularLocation>
        <location evidence="11">Cytoplasm</location>
    </subcellularLocation>
</comment>
<feature type="binding site" evidence="11">
    <location>
        <begin position="15"/>
        <end position="20"/>
    </location>
    <ligand>
        <name>ATP</name>
        <dbReference type="ChEBI" id="CHEBI:30616"/>
    </ligand>
</feature>
<gene>
    <name evidence="12" type="primary">aroK_2</name>
    <name evidence="11" type="synonym">aroK</name>
    <name evidence="12" type="ORF">Pla133_33100</name>
</gene>
<comment type="caution">
    <text evidence="11">Lacks conserved residue(s) required for the propagation of feature annotation.</text>
</comment>
<dbReference type="GO" id="GO:0008652">
    <property type="term" value="P:amino acid biosynthetic process"/>
    <property type="evidence" value="ECO:0007669"/>
    <property type="project" value="UniProtKB-KW"/>
</dbReference>